<dbReference type="PRINTS" id="PR00811">
    <property type="entry name" value="BCTERIALGSPD"/>
</dbReference>
<gene>
    <name evidence="4" type="primary">xpsD</name>
    <name evidence="4" type="ORF">Pla133_17440</name>
</gene>
<dbReference type="EMBL" id="CP036287">
    <property type="protein sequence ID" value="QDU66668.1"/>
    <property type="molecule type" value="Genomic_DNA"/>
</dbReference>
<dbReference type="Proteomes" id="UP000316921">
    <property type="component" value="Chromosome"/>
</dbReference>
<feature type="region of interest" description="Disordered" evidence="2">
    <location>
        <begin position="21"/>
        <end position="50"/>
    </location>
</feature>
<dbReference type="KEGG" id="pbap:Pla133_17440"/>
<feature type="domain" description="Type II/III secretion system secretin-like" evidence="3">
    <location>
        <begin position="697"/>
        <end position="873"/>
    </location>
</feature>
<proteinExistence type="inferred from homology"/>
<feature type="compositionally biased region" description="Polar residues" evidence="2">
    <location>
        <begin position="21"/>
        <end position="36"/>
    </location>
</feature>
<dbReference type="PANTHER" id="PTHR30604">
    <property type="entry name" value="PROTEIN TRANSPORT PROTEIN HOFQ"/>
    <property type="match status" value="1"/>
</dbReference>
<name>A0A518BI62_9BACT</name>
<dbReference type="InterPro" id="IPR004846">
    <property type="entry name" value="T2SS/T3SS_dom"/>
</dbReference>
<comment type="similarity">
    <text evidence="1">Belongs to the bacterial secretin family.</text>
</comment>
<sequence length="892" mass="98285">MRLRTLLVPSLLTLPVLSCQSTQPGDAEQGTAQDGVNASAPVAQQDPGEVQPREALLEVSAASAVPSAQPASVSLRQDSILEDAAQRRALLEQRKRVLVDEYLRDATAQIEAENYAGALEAIANALDLLPGDQTALESLQRVEGLMGDDYATASSLLDDEVEREVVRRAQARIEAKRAIATGEQAMRDGDYDSAVLEFKRAELILGYNPLISSDDLDLQSVQRLVAAAEQERDNSRLEAAERRAVEAATAAAAKVEEERRYRENTLRTLYERANDAFLAERYGDAEALADQILLQDPANEAAGEMREIARTARHRKTDTELRRRYREEWIRTFEDLDTLAIPQTDVVVIDDLERWYRVSQRTAYEFGGVGSNADPEREAVLQVLRDTRVEARFGADDDGAELAVVAAYLQQRTGINFVVSPRVIDELDEEETTVTLDLPARSVYSLLELMTDTSEGLFWKIQDGVVKFVVAEEMTGGQVLNMFEVKDLVTPIQDYVSREINVLPSQGIEYPEEDLPERDALVLTGDDLTDLIQNNIAPESWANDDRNTIEVTDSGTLVVNQTPEVQAAIGSLLKDLRDSSGIMVDIEARFLEVEDNFLEDIGVDWRGLGQPGLGQDAFFNDFGDPSAISGLAGDDDIIGTDLDTGAFFDTGNGDVKSRIENLYDNGLGSDSFNGAGGLSFQWTYLNDLQFELILRAVSKSERQELVTAPRILIFNTARSHLSVLNQQAYVQDYDVEIATGASIADPIIAVVEEGVVLDVRPVVSADRRYITLELRPTVAELQRPIREITTGLANLTPVTIQLPELDIQKVRTTVPLPDGGTVLLGGLKVHTEQNYSAGVPILNKIPILSFFFERKGTFIANRKLLILLTAGIVIPREFEPSEATMNAFAGTR</sequence>
<evidence type="ECO:0000259" key="3">
    <source>
        <dbReference type="Pfam" id="PF00263"/>
    </source>
</evidence>
<reference evidence="4 5" key="1">
    <citation type="submission" date="2019-02" db="EMBL/GenBank/DDBJ databases">
        <title>Deep-cultivation of Planctomycetes and their phenomic and genomic characterization uncovers novel biology.</title>
        <authorList>
            <person name="Wiegand S."/>
            <person name="Jogler M."/>
            <person name="Boedeker C."/>
            <person name="Pinto D."/>
            <person name="Vollmers J."/>
            <person name="Rivas-Marin E."/>
            <person name="Kohn T."/>
            <person name="Peeters S.H."/>
            <person name="Heuer A."/>
            <person name="Rast P."/>
            <person name="Oberbeckmann S."/>
            <person name="Bunk B."/>
            <person name="Jeske O."/>
            <person name="Meyerdierks A."/>
            <person name="Storesund J.E."/>
            <person name="Kallscheuer N."/>
            <person name="Luecker S."/>
            <person name="Lage O.M."/>
            <person name="Pohl T."/>
            <person name="Merkel B.J."/>
            <person name="Hornburger P."/>
            <person name="Mueller R.-W."/>
            <person name="Bruemmer F."/>
            <person name="Labrenz M."/>
            <person name="Spormann A.M."/>
            <person name="Op den Camp H."/>
            <person name="Overmann J."/>
            <person name="Amann R."/>
            <person name="Jetten M.S.M."/>
            <person name="Mascher T."/>
            <person name="Medema M.H."/>
            <person name="Devos D.P."/>
            <person name="Kaster A.-K."/>
            <person name="Ovreas L."/>
            <person name="Rohde M."/>
            <person name="Galperin M.Y."/>
            <person name="Jogler C."/>
        </authorList>
    </citation>
    <scope>NUCLEOTIDE SEQUENCE [LARGE SCALE GENOMIC DNA]</scope>
    <source>
        <strain evidence="4 5">Pla133</strain>
    </source>
</reference>
<accession>A0A518BI62</accession>
<evidence type="ECO:0000256" key="1">
    <source>
        <dbReference type="RuleBase" id="RU004003"/>
    </source>
</evidence>
<keyword evidence="5" id="KW-1185">Reference proteome</keyword>
<evidence type="ECO:0000256" key="2">
    <source>
        <dbReference type="SAM" id="MobiDB-lite"/>
    </source>
</evidence>
<dbReference type="AlphaFoldDB" id="A0A518BI62"/>
<dbReference type="RefSeq" id="WP_145064485.1">
    <property type="nucleotide sequence ID" value="NZ_CP036287.1"/>
</dbReference>
<dbReference type="Pfam" id="PF00263">
    <property type="entry name" value="Secretin"/>
    <property type="match status" value="1"/>
</dbReference>
<dbReference type="PANTHER" id="PTHR30604:SF1">
    <property type="entry name" value="DNA UTILIZATION PROTEIN HOFQ"/>
    <property type="match status" value="1"/>
</dbReference>
<dbReference type="GO" id="GO:0009306">
    <property type="term" value="P:protein secretion"/>
    <property type="evidence" value="ECO:0007669"/>
    <property type="project" value="InterPro"/>
</dbReference>
<dbReference type="InterPro" id="IPR051808">
    <property type="entry name" value="Type_IV_pilus_biogenesis"/>
</dbReference>
<evidence type="ECO:0000313" key="5">
    <source>
        <dbReference type="Proteomes" id="UP000316921"/>
    </source>
</evidence>
<dbReference type="InterPro" id="IPR001775">
    <property type="entry name" value="GspD/PilQ"/>
</dbReference>
<protein>
    <submittedName>
        <fullName evidence="4">Type II secretion system protein D</fullName>
    </submittedName>
</protein>
<evidence type="ECO:0000313" key="4">
    <source>
        <dbReference type="EMBL" id="QDU66668.1"/>
    </source>
</evidence>
<organism evidence="4 5">
    <name type="scientific">Engelhardtia mirabilis</name>
    <dbReference type="NCBI Taxonomy" id="2528011"/>
    <lineage>
        <taxon>Bacteria</taxon>
        <taxon>Pseudomonadati</taxon>
        <taxon>Planctomycetota</taxon>
        <taxon>Planctomycetia</taxon>
        <taxon>Planctomycetia incertae sedis</taxon>
        <taxon>Engelhardtia</taxon>
    </lineage>
</organism>